<feature type="transmembrane region" description="Helical" evidence="2">
    <location>
        <begin position="83"/>
        <end position="101"/>
    </location>
</feature>
<evidence type="ECO:0000259" key="3">
    <source>
        <dbReference type="Pfam" id="PF18183"/>
    </source>
</evidence>
<dbReference type="EMBL" id="PVLV01000303">
    <property type="protein sequence ID" value="PRH77534.1"/>
    <property type="molecule type" value="Genomic_DNA"/>
</dbReference>
<dbReference type="NCBIfam" id="NF033633">
    <property type="entry name" value="SLATT_2"/>
    <property type="match status" value="1"/>
</dbReference>
<feature type="region of interest" description="Disordered" evidence="1">
    <location>
        <begin position="1"/>
        <end position="46"/>
    </location>
</feature>
<feature type="region of interest" description="Disordered" evidence="1">
    <location>
        <begin position="216"/>
        <end position="257"/>
    </location>
</feature>
<gene>
    <name evidence="4" type="ORF">C6N75_19800</name>
</gene>
<keyword evidence="2" id="KW-0472">Membrane</keyword>
<feature type="transmembrane region" description="Helical" evidence="2">
    <location>
        <begin position="113"/>
        <end position="131"/>
    </location>
</feature>
<evidence type="ECO:0000256" key="1">
    <source>
        <dbReference type="SAM" id="MobiDB-lite"/>
    </source>
</evidence>
<organism evidence="4 5">
    <name type="scientific">Streptomyces solincola</name>
    <dbReference type="NCBI Taxonomy" id="2100817"/>
    <lineage>
        <taxon>Bacteria</taxon>
        <taxon>Bacillati</taxon>
        <taxon>Actinomycetota</taxon>
        <taxon>Actinomycetes</taxon>
        <taxon>Kitasatosporales</taxon>
        <taxon>Streptomycetaceae</taxon>
        <taxon>Streptomyces</taxon>
    </lineage>
</organism>
<proteinExistence type="predicted"/>
<evidence type="ECO:0000313" key="5">
    <source>
        <dbReference type="Proteomes" id="UP000239322"/>
    </source>
</evidence>
<protein>
    <recommendedName>
        <fullName evidence="3">SMODS and SLOG-associating 2TM effector domain-containing protein</fullName>
    </recommendedName>
</protein>
<evidence type="ECO:0000313" key="4">
    <source>
        <dbReference type="EMBL" id="PRH77534.1"/>
    </source>
</evidence>
<sequence length="257" mass="27473">MQPGRPGRRPGRPARGDADGRRGRRSAYGGRGGDPDGPPFPGGDWGQPAERLDEVYRWVEQEALRTAEWYLADRAWKRRGARALRAGTALGAVTGAALPLLDLTGALGGAAGWGYVSLLLGAACLGCDRYFGLTSGWMRDVATAQAVHHRLRALRFDWAAESVREVLGPAEGTASEAAERCLGVLRRFSEEVGELVRAETAEWMAAFVPGPAPLSGYAVPPAGPARGGPEGHSPPDRRPLPPGARPHMPRQRPPEPR</sequence>
<keyword evidence="2" id="KW-0812">Transmembrane</keyword>
<dbReference type="Pfam" id="PF18183">
    <property type="entry name" value="SLATT_2"/>
    <property type="match status" value="1"/>
</dbReference>
<feature type="domain" description="SMODS and SLOG-associating 2TM effector" evidence="3">
    <location>
        <begin position="37"/>
        <end position="222"/>
    </location>
</feature>
<keyword evidence="2" id="KW-1133">Transmembrane helix</keyword>
<dbReference type="AlphaFoldDB" id="A0A2S9PT05"/>
<name>A0A2S9PT05_9ACTN</name>
<accession>A0A2S9PT05</accession>
<dbReference type="OrthoDB" id="4536877at2"/>
<feature type="compositionally biased region" description="Basic residues" evidence="1">
    <location>
        <begin position="1"/>
        <end position="12"/>
    </location>
</feature>
<dbReference type="Proteomes" id="UP000239322">
    <property type="component" value="Unassembled WGS sequence"/>
</dbReference>
<dbReference type="InterPro" id="IPR040688">
    <property type="entry name" value="SLATT_2"/>
</dbReference>
<comment type="caution">
    <text evidence="4">The sequence shown here is derived from an EMBL/GenBank/DDBJ whole genome shotgun (WGS) entry which is preliminary data.</text>
</comment>
<evidence type="ECO:0000256" key="2">
    <source>
        <dbReference type="SAM" id="Phobius"/>
    </source>
</evidence>
<dbReference type="RefSeq" id="WP_105870254.1">
    <property type="nucleotide sequence ID" value="NZ_PVLV01000303.1"/>
</dbReference>
<keyword evidence="5" id="KW-1185">Reference proteome</keyword>
<reference evidence="4 5" key="1">
    <citation type="submission" date="2018-03" db="EMBL/GenBank/DDBJ databases">
        <title>Novel Streptomyces sp. from soil.</title>
        <authorList>
            <person name="Tan G.Y.A."/>
            <person name="Lee Z.Y."/>
        </authorList>
    </citation>
    <scope>NUCLEOTIDE SEQUENCE [LARGE SCALE GENOMIC DNA]</scope>
    <source>
        <strain evidence="4 5">ST5x</strain>
    </source>
</reference>